<reference evidence="5 6" key="1">
    <citation type="submission" date="2017-06" db="EMBL/GenBank/DDBJ databases">
        <title>Description of Rhodopirellula bahusiensis sp. nov.</title>
        <authorList>
            <person name="Kizina J."/>
            <person name="Harder J."/>
        </authorList>
    </citation>
    <scope>NUCLEOTIDE SEQUENCE [LARGE SCALE GENOMIC DNA]</scope>
    <source>
        <strain evidence="5 6">SWK21</strain>
    </source>
</reference>
<feature type="domain" description="Response regulatory" evidence="4">
    <location>
        <begin position="21"/>
        <end position="139"/>
    </location>
</feature>
<accession>A0A2G1W279</accession>
<feature type="modified residue" description="4-aspartylphosphate" evidence="3">
    <location>
        <position position="70"/>
    </location>
</feature>
<dbReference type="CDD" id="cd00156">
    <property type="entry name" value="REC"/>
    <property type="match status" value="1"/>
</dbReference>
<dbReference type="InterPro" id="IPR011006">
    <property type="entry name" value="CheY-like_superfamily"/>
</dbReference>
<comment type="caution">
    <text evidence="5">The sequence shown here is derived from an EMBL/GenBank/DDBJ whole genome shotgun (WGS) entry which is preliminary data.</text>
</comment>
<sequence>MVELNVQLAEELPLPTIGMRNVLVVDDVAVMRTILSRVLKDRQVDSAQASDGSEAFDLLSKQSFDAVITDIEMPNWTGFDLVDAMRRSKDQRIATMPVIVTSTLADKSIARKARRYVGVYFLPKPISVSRLSVTLKMIATSRWLHERFSDGRQISF</sequence>
<dbReference type="SUPFAM" id="SSF52172">
    <property type="entry name" value="CheY-like"/>
    <property type="match status" value="1"/>
</dbReference>
<dbReference type="OrthoDB" id="290734at2"/>
<dbReference type="InterPro" id="IPR050595">
    <property type="entry name" value="Bact_response_regulator"/>
</dbReference>
<dbReference type="Gene3D" id="3.40.50.2300">
    <property type="match status" value="1"/>
</dbReference>
<dbReference type="EMBL" id="NIZW01000021">
    <property type="protein sequence ID" value="PHQ32970.1"/>
    <property type="molecule type" value="Genomic_DNA"/>
</dbReference>
<evidence type="ECO:0000256" key="3">
    <source>
        <dbReference type="PROSITE-ProRule" id="PRU00169"/>
    </source>
</evidence>
<dbReference type="SMART" id="SM00448">
    <property type="entry name" value="REC"/>
    <property type="match status" value="1"/>
</dbReference>
<dbReference type="PROSITE" id="PS50110">
    <property type="entry name" value="RESPONSE_REGULATORY"/>
    <property type="match status" value="1"/>
</dbReference>
<keyword evidence="6" id="KW-1185">Reference proteome</keyword>
<dbReference type="Proteomes" id="UP000225740">
    <property type="component" value="Unassembled WGS sequence"/>
</dbReference>
<protein>
    <recommendedName>
        <fullName evidence="4">Response regulatory domain-containing protein</fullName>
    </recommendedName>
</protein>
<evidence type="ECO:0000313" key="6">
    <source>
        <dbReference type="Proteomes" id="UP000225740"/>
    </source>
</evidence>
<evidence type="ECO:0000259" key="4">
    <source>
        <dbReference type="PROSITE" id="PS50110"/>
    </source>
</evidence>
<dbReference type="PANTHER" id="PTHR44591:SF14">
    <property type="entry name" value="PROTEIN PILG"/>
    <property type="match status" value="1"/>
</dbReference>
<gene>
    <name evidence="5" type="ORF">CEE69_23390</name>
</gene>
<organism evidence="5 6">
    <name type="scientific">Rhodopirellula bahusiensis</name>
    <dbReference type="NCBI Taxonomy" id="2014065"/>
    <lineage>
        <taxon>Bacteria</taxon>
        <taxon>Pseudomonadati</taxon>
        <taxon>Planctomycetota</taxon>
        <taxon>Planctomycetia</taxon>
        <taxon>Pirellulales</taxon>
        <taxon>Pirellulaceae</taxon>
        <taxon>Rhodopirellula</taxon>
    </lineage>
</organism>
<dbReference type="InterPro" id="IPR001789">
    <property type="entry name" value="Sig_transdc_resp-reg_receiver"/>
</dbReference>
<evidence type="ECO:0000256" key="2">
    <source>
        <dbReference type="ARBA" id="ARBA00023012"/>
    </source>
</evidence>
<keyword evidence="2" id="KW-0902">Two-component regulatory system</keyword>
<evidence type="ECO:0000313" key="5">
    <source>
        <dbReference type="EMBL" id="PHQ32970.1"/>
    </source>
</evidence>
<name>A0A2G1W279_9BACT</name>
<evidence type="ECO:0000256" key="1">
    <source>
        <dbReference type="ARBA" id="ARBA00022553"/>
    </source>
</evidence>
<keyword evidence="1 3" id="KW-0597">Phosphoprotein</keyword>
<dbReference type="Pfam" id="PF00072">
    <property type="entry name" value="Response_reg"/>
    <property type="match status" value="1"/>
</dbReference>
<dbReference type="GO" id="GO:0000160">
    <property type="term" value="P:phosphorelay signal transduction system"/>
    <property type="evidence" value="ECO:0007669"/>
    <property type="project" value="UniProtKB-KW"/>
</dbReference>
<proteinExistence type="predicted"/>
<dbReference type="AlphaFoldDB" id="A0A2G1W279"/>
<dbReference type="PANTHER" id="PTHR44591">
    <property type="entry name" value="STRESS RESPONSE REGULATOR PROTEIN 1"/>
    <property type="match status" value="1"/>
</dbReference>